<dbReference type="PANTHER" id="PTHR35705:SF2">
    <property type="entry name" value="WPP DOMAIN-INTERACTING TAIL-ANCHORED PROTEIN 2"/>
    <property type="match status" value="1"/>
</dbReference>
<keyword evidence="4" id="KW-1185">Reference proteome</keyword>
<dbReference type="Proteomes" id="UP001370490">
    <property type="component" value="Unassembled WGS sequence"/>
</dbReference>
<feature type="coiled-coil region" evidence="1">
    <location>
        <begin position="360"/>
        <end position="548"/>
    </location>
</feature>
<feature type="coiled-coil region" evidence="1">
    <location>
        <begin position="287"/>
        <end position="314"/>
    </location>
</feature>
<dbReference type="InterPro" id="IPR058610">
    <property type="entry name" value="WIT1_2_N"/>
</dbReference>
<evidence type="ECO:0000313" key="4">
    <source>
        <dbReference type="Proteomes" id="UP001370490"/>
    </source>
</evidence>
<accession>A0AAN8VGS0</accession>
<keyword evidence="1" id="KW-0175">Coiled coil</keyword>
<reference evidence="3 4" key="1">
    <citation type="submission" date="2023-12" db="EMBL/GenBank/DDBJ databases">
        <title>A high-quality genome assembly for Dillenia turbinata (Dilleniales).</title>
        <authorList>
            <person name="Chanderbali A."/>
        </authorList>
    </citation>
    <scope>NUCLEOTIDE SEQUENCE [LARGE SCALE GENOMIC DNA]</scope>
    <source>
        <strain evidence="3">LSX21</strain>
        <tissue evidence="3">Leaf</tissue>
    </source>
</reference>
<protein>
    <recommendedName>
        <fullName evidence="2">WIT1/2 N-terminal helical bundle domain-containing protein</fullName>
    </recommendedName>
</protein>
<feature type="domain" description="WIT1/2 N-terminal helical bundle" evidence="2">
    <location>
        <begin position="40"/>
        <end position="176"/>
    </location>
</feature>
<gene>
    <name evidence="3" type="ORF">RJ641_003192</name>
</gene>
<proteinExistence type="predicted"/>
<dbReference type="InterPro" id="IPR039976">
    <property type="entry name" value="WIT1/WIT2"/>
</dbReference>
<name>A0AAN8VGS0_9MAGN</name>
<evidence type="ECO:0000259" key="2">
    <source>
        <dbReference type="Pfam" id="PF26581"/>
    </source>
</evidence>
<dbReference type="EMBL" id="JBAMMX010000011">
    <property type="protein sequence ID" value="KAK6931399.1"/>
    <property type="molecule type" value="Genomic_DNA"/>
</dbReference>
<sequence>MTMGVDEGAVYDIDASDLDSDRLYLHEAFSSDMIGMRELGSVMEVLTSVELELAYSSEKLLNLDTFFMHVLALENELEVITDVNDFVSPVCMEKVIELDFLSNIVDSEVKALENFMLSLQKMIMHARQQISSSEHSREFFLMMEVKLHDSEDSLKQSQEQVSEMKLQLANLQKTLLDIRQENWKKDKVVDFSENEQLGTMVQKIPINGQKRHILRMLEKSLERELDLEKKILDLTQNEEHLKLKLHLTEQVVFCMEEASEVVWGRFYEAENAAEVLMGISKEMVNRLQSAQLSLNASTQREEELKCEIAGYTEQKDREISLRKHEINGGELQFMQQDWTTSSKSYPEKVEDGHTVDEFEVIALKEKVKVLEEQLKESEIKLKTAIATDEASQEQLSMLEDEIELLKENYTLAEIRAESAEAKVNQLSETNLELTEELDILKGGDEGKAEKITSLEEQVREQEIQLQHVRASSEAGQEQNNMLYSAIWDMETLIEELKSKVFKAENKAEDAEEQCLTLSELNLELNNELDFLKARVAYLETALRKANDARAISAKDICMKTKFITDMVMQLASERERIQTQLLAFSKENKMLVEKLRKIEKGASVLIDYAGDNGNQEFSFFANDKTNSTCTTKPVEAISES</sequence>
<dbReference type="AlphaFoldDB" id="A0AAN8VGS0"/>
<evidence type="ECO:0000256" key="1">
    <source>
        <dbReference type="SAM" id="Coils"/>
    </source>
</evidence>
<organism evidence="3 4">
    <name type="scientific">Dillenia turbinata</name>
    <dbReference type="NCBI Taxonomy" id="194707"/>
    <lineage>
        <taxon>Eukaryota</taxon>
        <taxon>Viridiplantae</taxon>
        <taxon>Streptophyta</taxon>
        <taxon>Embryophyta</taxon>
        <taxon>Tracheophyta</taxon>
        <taxon>Spermatophyta</taxon>
        <taxon>Magnoliopsida</taxon>
        <taxon>eudicotyledons</taxon>
        <taxon>Gunneridae</taxon>
        <taxon>Pentapetalae</taxon>
        <taxon>Dilleniales</taxon>
        <taxon>Dilleniaceae</taxon>
        <taxon>Dillenia</taxon>
    </lineage>
</organism>
<dbReference type="PANTHER" id="PTHR35705">
    <property type="entry name" value="WPP DOMAIN-INTERACTING TAIL-ANCHORED PROTEIN 1"/>
    <property type="match status" value="1"/>
</dbReference>
<dbReference type="Pfam" id="PF26581">
    <property type="entry name" value="WIT1_2_N"/>
    <property type="match status" value="1"/>
</dbReference>
<dbReference type="Gene3D" id="1.20.5.170">
    <property type="match status" value="1"/>
</dbReference>
<evidence type="ECO:0000313" key="3">
    <source>
        <dbReference type="EMBL" id="KAK6931399.1"/>
    </source>
</evidence>
<feature type="coiled-coil region" evidence="1">
    <location>
        <begin position="147"/>
        <end position="181"/>
    </location>
</feature>
<comment type="caution">
    <text evidence="3">The sequence shown here is derived from an EMBL/GenBank/DDBJ whole genome shotgun (WGS) entry which is preliminary data.</text>
</comment>
<dbReference type="SUPFAM" id="SSF57997">
    <property type="entry name" value="Tropomyosin"/>
    <property type="match status" value="1"/>
</dbReference>